<dbReference type="Proteomes" id="UP000319255">
    <property type="component" value="Unassembled WGS sequence"/>
</dbReference>
<dbReference type="OrthoDB" id="7527071at2"/>
<keyword evidence="5" id="KW-0274">FAD</keyword>
<dbReference type="PANTHER" id="PTHR42802">
    <property type="entry name" value="MONOOXYGENASE"/>
    <property type="match status" value="1"/>
</dbReference>
<evidence type="ECO:0000256" key="4">
    <source>
        <dbReference type="ARBA" id="ARBA00022630"/>
    </source>
</evidence>
<proteinExistence type="inferred from homology"/>
<dbReference type="PANTHER" id="PTHR42802:SF1">
    <property type="entry name" value="L-ORNITHINE N(5)-MONOOXYGENASE"/>
    <property type="match status" value="1"/>
</dbReference>
<evidence type="ECO:0000256" key="7">
    <source>
        <dbReference type="ARBA" id="ARBA00023002"/>
    </source>
</evidence>
<evidence type="ECO:0000313" key="8">
    <source>
        <dbReference type="EMBL" id="TPE49605.1"/>
    </source>
</evidence>
<comment type="caution">
    <text evidence="8">The sequence shown here is derived from an EMBL/GenBank/DDBJ whole genome shotgun (WGS) entry which is preliminary data.</text>
</comment>
<dbReference type="InterPro" id="IPR025700">
    <property type="entry name" value="Lys/Orn_oxygenase"/>
</dbReference>
<comment type="cofactor">
    <cofactor evidence="1">
        <name>FAD</name>
        <dbReference type="ChEBI" id="CHEBI:57692"/>
    </cofactor>
</comment>
<evidence type="ECO:0000256" key="2">
    <source>
        <dbReference type="ARBA" id="ARBA00004924"/>
    </source>
</evidence>
<comment type="pathway">
    <text evidence="2">Siderophore biosynthesis.</text>
</comment>
<sequence length="478" mass="51457">MRLRPSARLRLPAQALGAGPARAAAFLRGADLGAAGERAGHAARPLARAASGGRSNPVSDTFDLVGVGFGPSNLSLAVALRERGSRLVARFLEARPAFAWHPDMMIAGSDMQVSFLKDLVSLRNPRSAFSFLSYLHAKGRLTRFINRKTFFPSREEFNDYLGWVAGQLDVCSYDRRVTAIEPVRSGGEISALRVSAESASGAREHFLARNLVLAPGGRPYWPEPFAALRGSARVLHARDYLGGVAARLRPGTRIAVIGGGQSGAEIFADLAGRPEAPRVEMILRAGAPRPSDDSPFVNEIFHPEETGRFHALPPEARERRLAEAQPTNYSVVDHDLIATMYDLLYEQSVRGEDRLALRARTSVLAAAEDADGIRLRLVGAEGETRAGYDLVILATGYRRGIDRALLGGIGDWWTGAPPARDYRLPMAAGFGPAVFVQGQSEPTHGVGDTLLSVLALRSDEIAEAIEAQGHRGFALAAE</sequence>
<dbReference type="GO" id="GO:0006879">
    <property type="term" value="P:intracellular iron ion homeostasis"/>
    <property type="evidence" value="ECO:0007669"/>
    <property type="project" value="TreeGrafter"/>
</dbReference>
<keyword evidence="7" id="KW-0560">Oxidoreductase</keyword>
<keyword evidence="6" id="KW-0521">NADP</keyword>
<dbReference type="InterPro" id="IPR036188">
    <property type="entry name" value="FAD/NAD-bd_sf"/>
</dbReference>
<dbReference type="Pfam" id="PF13434">
    <property type="entry name" value="Lys_Orn_oxgnase"/>
    <property type="match status" value="1"/>
</dbReference>
<evidence type="ECO:0000256" key="1">
    <source>
        <dbReference type="ARBA" id="ARBA00001974"/>
    </source>
</evidence>
<evidence type="ECO:0000313" key="9">
    <source>
        <dbReference type="Proteomes" id="UP000319255"/>
    </source>
</evidence>
<dbReference type="PRINTS" id="PR00368">
    <property type="entry name" value="FADPNR"/>
</dbReference>
<evidence type="ECO:0000256" key="5">
    <source>
        <dbReference type="ARBA" id="ARBA00022827"/>
    </source>
</evidence>
<dbReference type="GO" id="GO:0016491">
    <property type="term" value="F:oxidoreductase activity"/>
    <property type="evidence" value="ECO:0007669"/>
    <property type="project" value="UniProtKB-KW"/>
</dbReference>
<gene>
    <name evidence="8" type="ORF">FJM51_14420</name>
</gene>
<name>A0A501WMP3_9RHOB</name>
<organism evidence="8 9">
    <name type="scientific">Amaricoccus solimangrovi</name>
    <dbReference type="NCBI Taxonomy" id="2589815"/>
    <lineage>
        <taxon>Bacteria</taxon>
        <taxon>Pseudomonadati</taxon>
        <taxon>Pseudomonadota</taxon>
        <taxon>Alphaproteobacteria</taxon>
        <taxon>Rhodobacterales</taxon>
        <taxon>Paracoccaceae</taxon>
        <taxon>Amaricoccus</taxon>
    </lineage>
</organism>
<evidence type="ECO:0000256" key="3">
    <source>
        <dbReference type="ARBA" id="ARBA00007588"/>
    </source>
</evidence>
<reference evidence="8 9" key="1">
    <citation type="submission" date="2019-06" db="EMBL/GenBank/DDBJ databases">
        <title>A novel bacterium of genus Amaricoccus, isolated from marine sediment.</title>
        <authorList>
            <person name="Huang H."/>
            <person name="Mo K."/>
            <person name="Hu Y."/>
        </authorList>
    </citation>
    <scope>NUCLEOTIDE SEQUENCE [LARGE SCALE GENOMIC DNA]</scope>
    <source>
        <strain evidence="8 9">HB172011</strain>
    </source>
</reference>
<dbReference type="SUPFAM" id="SSF51905">
    <property type="entry name" value="FAD/NAD(P)-binding domain"/>
    <property type="match status" value="2"/>
</dbReference>
<keyword evidence="9" id="KW-1185">Reference proteome</keyword>
<keyword evidence="4" id="KW-0285">Flavoprotein</keyword>
<dbReference type="EMBL" id="VFRP01000014">
    <property type="protein sequence ID" value="TPE49605.1"/>
    <property type="molecule type" value="Genomic_DNA"/>
</dbReference>
<protein>
    <submittedName>
        <fullName evidence="8">Lysine N(6)-hydroxylase/L-ornithine N(5)-oxygenase family protein</fullName>
    </submittedName>
</protein>
<dbReference type="Gene3D" id="3.50.50.60">
    <property type="entry name" value="FAD/NAD(P)-binding domain"/>
    <property type="match status" value="1"/>
</dbReference>
<evidence type="ECO:0000256" key="6">
    <source>
        <dbReference type="ARBA" id="ARBA00022857"/>
    </source>
</evidence>
<comment type="similarity">
    <text evidence="3">Belongs to the lysine N(6)-hydroxylase/L-ornithine N(5)-oxygenase family.</text>
</comment>
<accession>A0A501WMP3</accession>
<dbReference type="AlphaFoldDB" id="A0A501WMP3"/>